<organism evidence="2 3">
    <name type="scientific">Streptomyces carminius</name>
    <dbReference type="NCBI Taxonomy" id="2665496"/>
    <lineage>
        <taxon>Bacteria</taxon>
        <taxon>Bacillati</taxon>
        <taxon>Actinomycetota</taxon>
        <taxon>Actinomycetes</taxon>
        <taxon>Kitasatosporales</taxon>
        <taxon>Streptomycetaceae</taxon>
        <taxon>Streptomyces</taxon>
    </lineage>
</organism>
<proteinExistence type="predicted"/>
<comment type="caution">
    <text evidence="2">The sequence shown here is derived from an EMBL/GenBank/DDBJ whole genome shotgun (WGS) entry which is preliminary data.</text>
</comment>
<feature type="transmembrane region" description="Helical" evidence="1">
    <location>
        <begin position="6"/>
        <end position="26"/>
    </location>
</feature>
<keyword evidence="1" id="KW-0812">Transmembrane</keyword>
<protein>
    <recommendedName>
        <fullName evidence="4">Integral membrane protein</fullName>
    </recommendedName>
</protein>
<name>A0A2M8LW63_9ACTN</name>
<dbReference type="Proteomes" id="UP000230407">
    <property type="component" value="Unassembled WGS sequence"/>
</dbReference>
<evidence type="ECO:0000256" key="1">
    <source>
        <dbReference type="SAM" id="Phobius"/>
    </source>
</evidence>
<keyword evidence="1" id="KW-0472">Membrane</keyword>
<reference evidence="2 3" key="1">
    <citation type="submission" date="2017-11" db="EMBL/GenBank/DDBJ databases">
        <title>Streptomyces carmine sp. nov., a novel actinomycete isolated from Sophora alopecuroides in Xinjiang, China.</title>
        <authorList>
            <person name="Wang Y."/>
            <person name="Luo X."/>
            <person name="Wan C."/>
            <person name="Zhang L."/>
        </authorList>
    </citation>
    <scope>NUCLEOTIDE SEQUENCE [LARGE SCALE GENOMIC DNA]</scope>
    <source>
        <strain evidence="2 3">TRM SA0054</strain>
    </source>
</reference>
<evidence type="ECO:0000313" key="2">
    <source>
        <dbReference type="EMBL" id="PJE96184.1"/>
    </source>
</evidence>
<dbReference type="RefSeq" id="WP_100203369.1">
    <property type="nucleotide sequence ID" value="NZ_PGGW01000060.1"/>
</dbReference>
<evidence type="ECO:0000313" key="3">
    <source>
        <dbReference type="Proteomes" id="UP000230407"/>
    </source>
</evidence>
<keyword evidence="3" id="KW-1185">Reference proteome</keyword>
<sequence length="96" mass="9882">MLWFWEVLGSAFLGLAVALVATHRFADRFRDRSLVLVTGPAAAFGGGVIARAVLGPGHLLPTLAVAVLVSAALLSLLVRPRRGAPASGRRPSVGAA</sequence>
<feature type="transmembrane region" description="Helical" evidence="1">
    <location>
        <begin position="59"/>
        <end position="78"/>
    </location>
</feature>
<gene>
    <name evidence="2" type="ORF">CUT44_20635</name>
</gene>
<dbReference type="EMBL" id="PGGW01000060">
    <property type="protein sequence ID" value="PJE96184.1"/>
    <property type="molecule type" value="Genomic_DNA"/>
</dbReference>
<dbReference type="AlphaFoldDB" id="A0A2M8LW63"/>
<keyword evidence="1" id="KW-1133">Transmembrane helix</keyword>
<accession>A0A2M8LW63</accession>
<feature type="transmembrane region" description="Helical" evidence="1">
    <location>
        <begin position="33"/>
        <end position="53"/>
    </location>
</feature>
<evidence type="ECO:0008006" key="4">
    <source>
        <dbReference type="Google" id="ProtNLM"/>
    </source>
</evidence>